<evidence type="ECO:0000256" key="1">
    <source>
        <dbReference type="SAM" id="MobiDB-lite"/>
    </source>
</evidence>
<protein>
    <submittedName>
        <fullName evidence="2">Uncharacterized protein</fullName>
    </submittedName>
</protein>
<dbReference type="Proteomes" id="UP000192257">
    <property type="component" value="Unassembled WGS sequence"/>
</dbReference>
<reference evidence="2 3" key="1">
    <citation type="submission" date="2017-03" db="EMBL/GenBank/DDBJ databases">
        <title>An alternative strategy for trypanosome survival in the mammalian bloodstream revealed through genome and transcriptome analysis of the ubiquitous bovine parasite Trypanosoma (Megatrypanum) theileri.</title>
        <authorList>
            <person name="Kelly S."/>
            <person name="Ivens A."/>
            <person name="Mott A."/>
            <person name="O'Neill E."/>
            <person name="Emms D."/>
            <person name="Macleod O."/>
            <person name="Voorheis P."/>
            <person name="Matthews J."/>
            <person name="Matthews K."/>
            <person name="Carrington M."/>
        </authorList>
    </citation>
    <scope>NUCLEOTIDE SEQUENCE [LARGE SCALE GENOMIC DNA]</scope>
    <source>
        <strain evidence="2">Edinburgh</strain>
    </source>
</reference>
<evidence type="ECO:0000313" key="2">
    <source>
        <dbReference type="EMBL" id="ORC93622.1"/>
    </source>
</evidence>
<dbReference type="OrthoDB" id="272578at2759"/>
<keyword evidence="3" id="KW-1185">Reference proteome</keyword>
<feature type="region of interest" description="Disordered" evidence="1">
    <location>
        <begin position="111"/>
        <end position="144"/>
    </location>
</feature>
<dbReference type="RefSeq" id="XP_028887688.1">
    <property type="nucleotide sequence ID" value="XM_029021180.1"/>
</dbReference>
<gene>
    <name evidence="2" type="ORF">TM35_000014990</name>
</gene>
<accession>A0A1X0P9M0</accession>
<dbReference type="AlphaFoldDB" id="A0A1X0P9M0"/>
<organism evidence="2 3">
    <name type="scientific">Trypanosoma theileri</name>
    <dbReference type="NCBI Taxonomy" id="67003"/>
    <lineage>
        <taxon>Eukaryota</taxon>
        <taxon>Discoba</taxon>
        <taxon>Euglenozoa</taxon>
        <taxon>Kinetoplastea</taxon>
        <taxon>Metakinetoplastina</taxon>
        <taxon>Trypanosomatida</taxon>
        <taxon>Trypanosomatidae</taxon>
        <taxon>Trypanosoma</taxon>
    </lineage>
</organism>
<dbReference type="VEuPathDB" id="TriTrypDB:TM35_000014990"/>
<dbReference type="GeneID" id="39980960"/>
<evidence type="ECO:0000313" key="3">
    <source>
        <dbReference type="Proteomes" id="UP000192257"/>
    </source>
</evidence>
<proteinExistence type="predicted"/>
<dbReference type="EMBL" id="NBCO01000001">
    <property type="protein sequence ID" value="ORC93622.1"/>
    <property type="molecule type" value="Genomic_DNA"/>
</dbReference>
<comment type="caution">
    <text evidence="2">The sequence shown here is derived from an EMBL/GenBank/DDBJ whole genome shotgun (WGS) entry which is preliminary data.</text>
</comment>
<sequence>MNSIFPERSYKPPVRRFEFPMDTLRLYRKRSREMGCEKAIQTSRTPDPSKVAFIRKCIEYGDNGTINTQDNLHTAGDSNDRTHRMASLQSALSILCHIAAKDETRYFTSNELIRPPKGSNKVSSGSSSSTVTGNSGSVNSNSSGVNKKNLSPAFSLTDVYTTVCALKLEYEDVLQQQKNGSGKHNFDPQLAANTLKLTESRVDASLSLFESTVLQMVVNLDRAPQLPVTYIGGVLKALPQMFDVEKWPCTILQKEDNKKSQLKHPLSGMDECKHVSNAATSIVLNTLREIKSMDCTRVLDTLKMKTTTCKTNVSTLMSYEEMMLRATNGVYRSRGLYSALHDMKLLFYELYCAVRPEHKVAVNSLHLQFEQSLRRNYGIFLRKIGLVDEATKDLLVERTMFDVNPLPTNDESTSYSETQRRCLKLLPILREVDTNHYFEYPVFDMANIDLRSIELWLHSPSFGIKTNRDAFIALRDVLEHMVDNCVLTHGPTSPFTVVITRVRQRLVDAARTVGIL</sequence>
<feature type="compositionally biased region" description="Low complexity" evidence="1">
    <location>
        <begin position="117"/>
        <end position="144"/>
    </location>
</feature>
<name>A0A1X0P9M0_9TRYP</name>